<comment type="subcellular location">
    <subcellularLocation>
        <location evidence="1">Secreted</location>
    </subcellularLocation>
</comment>
<gene>
    <name evidence="3" type="ORF">KME07_18465</name>
</gene>
<accession>A0A951U612</accession>
<evidence type="ECO:0000256" key="2">
    <source>
        <dbReference type="ARBA" id="ARBA00022525"/>
    </source>
</evidence>
<dbReference type="GO" id="GO:0005509">
    <property type="term" value="F:calcium ion binding"/>
    <property type="evidence" value="ECO:0007669"/>
    <property type="project" value="InterPro"/>
</dbReference>
<dbReference type="InterPro" id="IPR018511">
    <property type="entry name" value="Hemolysin-typ_Ca-bd_CS"/>
</dbReference>
<dbReference type="GO" id="GO:0005576">
    <property type="term" value="C:extracellular region"/>
    <property type="evidence" value="ECO:0007669"/>
    <property type="project" value="UniProtKB-SubCell"/>
</dbReference>
<dbReference type="Gene3D" id="2.150.10.10">
    <property type="entry name" value="Serralysin-like metalloprotease, C-terminal"/>
    <property type="match status" value="2"/>
</dbReference>
<reference evidence="3" key="2">
    <citation type="journal article" date="2022" name="Microbiol. Resour. Announc.">
        <title>Metagenome Sequencing to Explore Phylogenomics of Terrestrial Cyanobacteria.</title>
        <authorList>
            <person name="Ward R.D."/>
            <person name="Stajich J.E."/>
            <person name="Johansen J.R."/>
            <person name="Huntemann M."/>
            <person name="Clum A."/>
            <person name="Foster B."/>
            <person name="Foster B."/>
            <person name="Roux S."/>
            <person name="Palaniappan K."/>
            <person name="Varghese N."/>
            <person name="Mukherjee S."/>
            <person name="Reddy T.B.K."/>
            <person name="Daum C."/>
            <person name="Copeland A."/>
            <person name="Chen I.A."/>
            <person name="Ivanova N.N."/>
            <person name="Kyrpides N.C."/>
            <person name="Shapiro N."/>
            <person name="Eloe-Fadrosh E.A."/>
            <person name="Pietrasiak N."/>
        </authorList>
    </citation>
    <scope>NUCLEOTIDE SEQUENCE</scope>
    <source>
        <strain evidence="3">GSE-TBD4-15B</strain>
    </source>
</reference>
<dbReference type="PANTHER" id="PTHR38340">
    <property type="entry name" value="S-LAYER PROTEIN"/>
    <property type="match status" value="1"/>
</dbReference>
<dbReference type="AlphaFoldDB" id="A0A951U612"/>
<dbReference type="Pfam" id="PF00353">
    <property type="entry name" value="HemolysinCabind"/>
    <property type="match status" value="2"/>
</dbReference>
<evidence type="ECO:0000313" key="3">
    <source>
        <dbReference type="EMBL" id="MBW4467414.1"/>
    </source>
</evidence>
<comment type="caution">
    <text evidence="3">The sequence shown here is derived from an EMBL/GenBank/DDBJ whole genome shotgun (WGS) entry which is preliminary data.</text>
</comment>
<keyword evidence="2" id="KW-0964">Secreted</keyword>
<dbReference type="PRINTS" id="PR00313">
    <property type="entry name" value="CABNDNGRPT"/>
</dbReference>
<name>A0A951U612_9CYAN</name>
<dbReference type="InterPro" id="IPR011049">
    <property type="entry name" value="Serralysin-like_metalloprot_C"/>
</dbReference>
<dbReference type="Proteomes" id="UP000707356">
    <property type="component" value="Unassembled WGS sequence"/>
</dbReference>
<protein>
    <recommendedName>
        <fullName evidence="5">Calcium-binding protein</fullName>
    </recommendedName>
</protein>
<dbReference type="InterPro" id="IPR050557">
    <property type="entry name" value="RTX_toxin/Mannuronan_C5-epim"/>
</dbReference>
<evidence type="ECO:0000256" key="1">
    <source>
        <dbReference type="ARBA" id="ARBA00004613"/>
    </source>
</evidence>
<reference evidence="3" key="1">
    <citation type="submission" date="2021-05" db="EMBL/GenBank/DDBJ databases">
        <authorList>
            <person name="Pietrasiak N."/>
            <person name="Ward R."/>
            <person name="Stajich J.E."/>
            <person name="Kurbessoian T."/>
        </authorList>
    </citation>
    <scope>NUCLEOTIDE SEQUENCE</scope>
    <source>
        <strain evidence="3">GSE-TBD4-15B</strain>
    </source>
</reference>
<dbReference type="SUPFAM" id="SSF51120">
    <property type="entry name" value="beta-Roll"/>
    <property type="match status" value="1"/>
</dbReference>
<sequence length="359" mass="37817">MPVVNVFLGINNNGVVTKPSQIQVSAVQKAINDNLLNTLSANFPTQLGFANPDQAEIAAQEVRDAFPGYIWVDVHPQEYPTSVHAKSTDNSVNAQVQVQIVELALNESIQDKLVTAAVDGIKTIMGQSTGLPVNIAAGNYTGNIDITLPQSSQGGVISADGRDNTIGFHKVLWEKILAKTDSLGLNLELVDSLNNLDGLRGGKGNDLLLGLGGDDLLMAGAGNDTLYGGNGNDQVFGEDGNDKLYGVGQRNLGAGSIDALTGGAGKDTFMLGNSKNAFYARGGDLDYAVIRDFTIGEDKIRLEGKRQDYQLAKVEVAGIGSEEDISGIGIFTKAGDLVGVVENASRTLSLSKNSQFSFV</sequence>
<evidence type="ECO:0000313" key="4">
    <source>
        <dbReference type="Proteomes" id="UP000707356"/>
    </source>
</evidence>
<dbReference type="EMBL" id="JAHHHV010000076">
    <property type="protein sequence ID" value="MBW4467414.1"/>
    <property type="molecule type" value="Genomic_DNA"/>
</dbReference>
<dbReference type="PANTHER" id="PTHR38340:SF1">
    <property type="entry name" value="S-LAYER PROTEIN"/>
    <property type="match status" value="1"/>
</dbReference>
<evidence type="ECO:0008006" key="5">
    <source>
        <dbReference type="Google" id="ProtNLM"/>
    </source>
</evidence>
<proteinExistence type="predicted"/>
<organism evidence="3 4">
    <name type="scientific">Pegethrix bostrychoides GSE-TBD4-15B</name>
    <dbReference type="NCBI Taxonomy" id="2839662"/>
    <lineage>
        <taxon>Bacteria</taxon>
        <taxon>Bacillati</taxon>
        <taxon>Cyanobacteriota</taxon>
        <taxon>Cyanophyceae</taxon>
        <taxon>Oculatellales</taxon>
        <taxon>Oculatellaceae</taxon>
        <taxon>Pegethrix</taxon>
    </lineage>
</organism>
<dbReference type="PROSITE" id="PS00330">
    <property type="entry name" value="HEMOLYSIN_CALCIUM"/>
    <property type="match status" value="1"/>
</dbReference>
<dbReference type="InterPro" id="IPR001343">
    <property type="entry name" value="Hemolysn_Ca-bd"/>
</dbReference>